<dbReference type="InterPro" id="IPR056805">
    <property type="entry name" value="ACT_ACR9/10_C"/>
</dbReference>
<protein>
    <recommendedName>
        <fullName evidence="2">ACT domain-containing protein ACR</fullName>
    </recommendedName>
    <alternativeName>
        <fullName evidence="2">Protein ACT DOMAIN REPEATS</fullName>
    </alternativeName>
</protein>
<evidence type="ECO:0000256" key="1">
    <source>
        <dbReference type="ARBA" id="ARBA00022737"/>
    </source>
</evidence>
<proteinExistence type="predicted"/>
<dbReference type="InterPro" id="IPR040217">
    <property type="entry name" value="ACR1-12"/>
</dbReference>
<dbReference type="EMBL" id="QGNW01000684">
    <property type="protein sequence ID" value="RVW65801.1"/>
    <property type="molecule type" value="Genomic_DNA"/>
</dbReference>
<comment type="caution">
    <text evidence="4">The sequence shown here is derived from an EMBL/GenBank/DDBJ whole genome shotgun (WGS) entry which is preliminary data.</text>
</comment>
<evidence type="ECO:0000256" key="2">
    <source>
        <dbReference type="RuleBase" id="RU369043"/>
    </source>
</evidence>
<dbReference type="AlphaFoldDB" id="A0A438G0R0"/>
<keyword evidence="1 2" id="KW-0677">Repeat</keyword>
<dbReference type="PANTHER" id="PTHR31096:SF14">
    <property type="entry name" value="ACT DOMAIN-CONTAINING PROTEIN ACR"/>
    <property type="match status" value="1"/>
</dbReference>
<accession>A0A438G0R0</accession>
<dbReference type="Pfam" id="PF24931">
    <property type="entry name" value="ACT_ACR9_3rd"/>
    <property type="match status" value="1"/>
</dbReference>
<gene>
    <name evidence="4" type="primary">ACR9_2</name>
    <name evidence="4" type="ORF">CK203_007337</name>
</gene>
<sequence length="337" mass="37961">MIVLNDDVVLIQKGTKLGEPCVITVNCPDKTGLGCDICRTILNFGLYITKGVSYCFNQQSDCTAPSPVYLLKFFCLDRKGLLHDVTQVLSELELTIQRVKVTTTPDGRVLDLFFITDSMELLHTKKRQDDTLEQLYTVLGESCISCELQLAGPEYENHQCVSSLSPGIAEELFRCELSDKESHSQALSPDMTILKKASVIVDNSLSPAHTLLQIYCVDHKGLVYDILRTLKDCNIKVEMLHPLRVVISNRGPDTELLVANPVELSGKGRPRVFFDATLALKMLGICIFSAEIGRHSTSDREWEVYKFLLEENCEFQLLNMVGRNQIVDRVRRILMGW</sequence>
<dbReference type="PANTHER" id="PTHR31096">
    <property type="entry name" value="ACT DOMAIN-CONTAINING PROTEIN ACR4-RELATED"/>
    <property type="match status" value="1"/>
</dbReference>
<dbReference type="Pfam" id="PF01842">
    <property type="entry name" value="ACT"/>
    <property type="match status" value="1"/>
</dbReference>
<dbReference type="InterPro" id="IPR056816">
    <property type="entry name" value="ACR2/9/10_N"/>
</dbReference>
<dbReference type="GO" id="GO:0016597">
    <property type="term" value="F:amino acid binding"/>
    <property type="evidence" value="ECO:0007669"/>
    <property type="project" value="UniProtKB-UniRule"/>
</dbReference>
<feature type="domain" description="ACT" evidence="3">
    <location>
        <begin position="70"/>
        <end position="153"/>
    </location>
</feature>
<organism evidence="4 5">
    <name type="scientific">Vitis vinifera</name>
    <name type="common">Grape</name>
    <dbReference type="NCBI Taxonomy" id="29760"/>
    <lineage>
        <taxon>Eukaryota</taxon>
        <taxon>Viridiplantae</taxon>
        <taxon>Streptophyta</taxon>
        <taxon>Embryophyta</taxon>
        <taxon>Tracheophyta</taxon>
        <taxon>Spermatophyta</taxon>
        <taxon>Magnoliopsida</taxon>
        <taxon>eudicotyledons</taxon>
        <taxon>Gunneridae</taxon>
        <taxon>Pentapetalae</taxon>
        <taxon>rosids</taxon>
        <taxon>Vitales</taxon>
        <taxon>Vitaceae</taxon>
        <taxon>Viteae</taxon>
        <taxon>Vitis</taxon>
    </lineage>
</organism>
<dbReference type="InterPro" id="IPR002912">
    <property type="entry name" value="ACT_dom"/>
</dbReference>
<evidence type="ECO:0000259" key="3">
    <source>
        <dbReference type="PROSITE" id="PS51671"/>
    </source>
</evidence>
<dbReference type="InterPro" id="IPR045865">
    <property type="entry name" value="ACT-like_dom_sf"/>
</dbReference>
<dbReference type="SUPFAM" id="SSF55021">
    <property type="entry name" value="ACT-like"/>
    <property type="match status" value="1"/>
</dbReference>
<dbReference type="Pfam" id="PF24926">
    <property type="entry name" value="ACT_ACR9_C"/>
    <property type="match status" value="1"/>
</dbReference>
<reference evidence="4 5" key="1">
    <citation type="journal article" date="2018" name="PLoS Genet.">
        <title>Population sequencing reveals clonal diversity and ancestral inbreeding in the grapevine cultivar Chardonnay.</title>
        <authorList>
            <person name="Roach M.J."/>
            <person name="Johnson D.L."/>
            <person name="Bohlmann J."/>
            <person name="van Vuuren H.J."/>
            <person name="Jones S.J."/>
            <person name="Pretorius I.S."/>
            <person name="Schmidt S.A."/>
            <person name="Borneman A.R."/>
        </authorList>
    </citation>
    <scope>NUCLEOTIDE SEQUENCE [LARGE SCALE GENOMIC DNA]</scope>
    <source>
        <strain evidence="5">cv. Chardonnay</strain>
        <tissue evidence="4">Leaf</tissue>
    </source>
</reference>
<evidence type="ECO:0000313" key="5">
    <source>
        <dbReference type="Proteomes" id="UP000288805"/>
    </source>
</evidence>
<evidence type="ECO:0000313" key="4">
    <source>
        <dbReference type="EMBL" id="RVW65801.1"/>
    </source>
</evidence>
<name>A0A438G0R0_VITVI</name>
<dbReference type="Proteomes" id="UP000288805">
    <property type="component" value="Unassembled WGS sequence"/>
</dbReference>
<dbReference type="PROSITE" id="PS51671">
    <property type="entry name" value="ACT"/>
    <property type="match status" value="1"/>
</dbReference>
<dbReference type="Pfam" id="PF24914">
    <property type="entry name" value="ACR10_N"/>
    <property type="match status" value="1"/>
</dbReference>
<dbReference type="Gene3D" id="3.30.70.260">
    <property type="match status" value="1"/>
</dbReference>
<comment type="function">
    <text evidence="2">Binds amino acids.</text>
</comment>